<dbReference type="RefSeq" id="WP_236501625.1">
    <property type="nucleotide sequence ID" value="NZ_CP091244.1"/>
</dbReference>
<evidence type="ECO:0000256" key="1">
    <source>
        <dbReference type="SAM" id="MobiDB-lite"/>
    </source>
</evidence>
<dbReference type="EMBL" id="CP091244">
    <property type="protein sequence ID" value="UJS26258.1"/>
    <property type="molecule type" value="Genomic_DNA"/>
</dbReference>
<dbReference type="Proteomes" id="UP001054801">
    <property type="component" value="Chromosome"/>
</dbReference>
<organism evidence="2 3">
    <name type="scientific">Thiothrix winogradskyi</name>
    <dbReference type="NCBI Taxonomy" id="96472"/>
    <lineage>
        <taxon>Bacteria</taxon>
        <taxon>Pseudomonadati</taxon>
        <taxon>Pseudomonadota</taxon>
        <taxon>Gammaproteobacteria</taxon>
        <taxon>Thiotrichales</taxon>
        <taxon>Thiotrichaceae</taxon>
        <taxon>Thiothrix</taxon>
    </lineage>
</organism>
<feature type="compositionally biased region" description="Basic and acidic residues" evidence="1">
    <location>
        <begin position="111"/>
        <end position="126"/>
    </location>
</feature>
<evidence type="ECO:0000313" key="3">
    <source>
        <dbReference type="Proteomes" id="UP001054801"/>
    </source>
</evidence>
<proteinExistence type="predicted"/>
<feature type="region of interest" description="Disordered" evidence="1">
    <location>
        <begin position="95"/>
        <end position="126"/>
    </location>
</feature>
<feature type="compositionally biased region" description="Polar residues" evidence="1">
    <location>
        <begin position="1"/>
        <end position="20"/>
    </location>
</feature>
<name>A0ABY3T7J8_9GAMM</name>
<keyword evidence="3" id="KW-1185">Reference proteome</keyword>
<protein>
    <submittedName>
        <fullName evidence="2">Uncharacterized protein</fullName>
    </submittedName>
</protein>
<accession>A0ABY3T7J8</accession>
<sequence>MQSIQQNDLKPNQINASSPISGGDCQPKGYRLAHMQLTTKRVDCNGVTATYVKPTLCLIINGEIRRVSDWAALHGVNAHTLRSRAERGFPLDELFVPPHQRPTKVNPKAQAKRDQAAAEQAKRDTERRRFSRLLDRMFAPCVRGGV</sequence>
<feature type="region of interest" description="Disordered" evidence="1">
    <location>
        <begin position="1"/>
        <end position="25"/>
    </location>
</feature>
<reference evidence="2" key="1">
    <citation type="journal article" date="2022" name="Microorganisms">
        <title>Two New Species of Filamentous Sulfur Bacteria of the Genus Thiothrix, Thiothrix winogradskyi sp. nov. and 'Candidatus Thiothrix sulfatifontis' sp. nov.</title>
        <authorList>
            <person name="Ravin N.V."/>
            <person name="Rossetti S."/>
            <person name="Beletsky A.V."/>
            <person name="Kadnikov V.V."/>
            <person name="Rudenko T.S."/>
            <person name="Smolyakov D.D."/>
            <person name="Moskvitina M.I."/>
            <person name="Gureeva M.V."/>
            <person name="Mardanov A.V."/>
            <person name="Grabovich M.Y."/>
        </authorList>
    </citation>
    <scope>NUCLEOTIDE SEQUENCE</scope>
    <source>
        <strain evidence="2">CT3</strain>
    </source>
</reference>
<evidence type="ECO:0000313" key="2">
    <source>
        <dbReference type="EMBL" id="UJS26258.1"/>
    </source>
</evidence>
<gene>
    <name evidence="2" type="ORF">L2Y54_09525</name>
</gene>